<dbReference type="Pfam" id="PF18718">
    <property type="entry name" value="CxC5"/>
    <property type="match status" value="1"/>
</dbReference>
<evidence type="ECO:0000313" key="2">
    <source>
        <dbReference type="EMBL" id="RNA24790.1"/>
    </source>
</evidence>
<sequence>MDSFKAILHPFNTIDQLMFALKIGKKMNGFLDSSKVRTINKFLKINVSIEQYSKFNNKVDNFKEFYPINFIETEKSIDEFINSEINFNYSEYEFAYEGLECLICKQKLNFCGYLDSIYYSYNNGPKKAKINIKYCKLCKTRHLLSFYVKKNGERFFYNNVIFKDLISFTNETLFDVKLLDCLTTDIIFKHSSFSAFANAYNYLFINKTVDSLFFLNDKRLTESWYYYRYLNFLAEFGKTNIEAFHVNKLNDSIQKINIFLFRYFIQKWNGPFHRFFCLNIDCSKTFTIDGNQKTGRLKCFYEKTCYNSVEFGLIQIGCPNTPLKNSYFCEKHAEEDPKFNFKYKDGIYQCCLSQIKLKKGRIFSHQSIQIHDLFDHQEGIFFLCDYSNEKIPFWVSENQLNKSEVDQFMKIRKANCNQENIEYNSSSKLTEPCNHKSKTDGIFLGCYNCNIIASFKEIYSSESVPQASIFCLETFDCMYTIPDHIVYDLGCKMKKFINNKQRIKTETTRLNEFQQKAIVVDRFHFQKHSQEDYFCRENCDADKYSELNGINTSVCEEINFWLSGYKHM</sequence>
<evidence type="ECO:0000313" key="3">
    <source>
        <dbReference type="Proteomes" id="UP000276133"/>
    </source>
</evidence>
<comment type="caution">
    <text evidence="2">The sequence shown here is derived from an EMBL/GenBank/DDBJ whole genome shotgun (WGS) entry which is preliminary data.</text>
</comment>
<dbReference type="InterPro" id="IPR041539">
    <property type="entry name" value="CxC5"/>
</dbReference>
<dbReference type="Proteomes" id="UP000276133">
    <property type="component" value="Unassembled WGS sequence"/>
</dbReference>
<proteinExistence type="predicted"/>
<protein>
    <recommendedName>
        <fullName evidence="1">CxC5 like cysteine cluster associated with KDZ domain-containing protein</fullName>
    </recommendedName>
</protein>
<dbReference type="AlphaFoldDB" id="A0A3M7RMZ5"/>
<dbReference type="EMBL" id="REGN01003050">
    <property type="protein sequence ID" value="RNA24790.1"/>
    <property type="molecule type" value="Genomic_DNA"/>
</dbReference>
<keyword evidence="3" id="KW-1185">Reference proteome</keyword>
<gene>
    <name evidence="2" type="ORF">BpHYR1_001525</name>
</gene>
<feature type="domain" description="CxC5 like cysteine cluster associated with KDZ" evidence="1">
    <location>
        <begin position="115"/>
        <end position="203"/>
    </location>
</feature>
<accession>A0A3M7RMZ5</accession>
<dbReference type="OrthoDB" id="10055434at2759"/>
<feature type="non-terminal residue" evidence="2">
    <location>
        <position position="568"/>
    </location>
</feature>
<organism evidence="2 3">
    <name type="scientific">Brachionus plicatilis</name>
    <name type="common">Marine rotifer</name>
    <name type="synonym">Brachionus muelleri</name>
    <dbReference type="NCBI Taxonomy" id="10195"/>
    <lineage>
        <taxon>Eukaryota</taxon>
        <taxon>Metazoa</taxon>
        <taxon>Spiralia</taxon>
        <taxon>Gnathifera</taxon>
        <taxon>Rotifera</taxon>
        <taxon>Eurotatoria</taxon>
        <taxon>Monogononta</taxon>
        <taxon>Pseudotrocha</taxon>
        <taxon>Ploima</taxon>
        <taxon>Brachionidae</taxon>
        <taxon>Brachionus</taxon>
    </lineage>
</organism>
<evidence type="ECO:0000259" key="1">
    <source>
        <dbReference type="Pfam" id="PF18718"/>
    </source>
</evidence>
<name>A0A3M7RMZ5_BRAPC</name>
<reference evidence="2 3" key="1">
    <citation type="journal article" date="2018" name="Sci. Rep.">
        <title>Genomic signatures of local adaptation to the degree of environmental predictability in rotifers.</title>
        <authorList>
            <person name="Franch-Gras L."/>
            <person name="Hahn C."/>
            <person name="Garcia-Roger E.M."/>
            <person name="Carmona M.J."/>
            <person name="Serra M."/>
            <person name="Gomez A."/>
        </authorList>
    </citation>
    <scope>NUCLEOTIDE SEQUENCE [LARGE SCALE GENOMIC DNA]</scope>
    <source>
        <strain evidence="2">HYR1</strain>
    </source>
</reference>